<proteinExistence type="predicted"/>
<reference evidence="1 2" key="1">
    <citation type="submission" date="2020-07" db="EMBL/GenBank/DDBJ databases">
        <title>Pseudogemmobacter sp. nov., isolated from poultry manure in Taiwan.</title>
        <authorList>
            <person name="Lin S.-Y."/>
            <person name="Tang Y.-S."/>
            <person name="Young C.-C."/>
        </authorList>
    </citation>
    <scope>NUCLEOTIDE SEQUENCE [LARGE SCALE GENOMIC DNA]</scope>
    <source>
        <strain evidence="1 2">CC-YST710</strain>
    </source>
</reference>
<dbReference type="Proteomes" id="UP001198571">
    <property type="component" value="Unassembled WGS sequence"/>
</dbReference>
<name>A0ABS8CL25_9RHOB</name>
<dbReference type="RefSeq" id="WP_226934966.1">
    <property type="nucleotide sequence ID" value="NZ_JACDXX010000006.1"/>
</dbReference>
<evidence type="ECO:0000313" key="1">
    <source>
        <dbReference type="EMBL" id="MCB5410065.1"/>
    </source>
</evidence>
<comment type="caution">
    <text evidence="1">The sequence shown here is derived from an EMBL/GenBank/DDBJ whole genome shotgun (WGS) entry which is preliminary data.</text>
</comment>
<evidence type="ECO:0000313" key="2">
    <source>
        <dbReference type="Proteomes" id="UP001198571"/>
    </source>
</evidence>
<sequence>MTASTRLFYFANDEPGWMPVSHMVRLAARLLEAQQLDLAGPGPGWPGRLRATLLRPGRGGQGGDIYILRSPAELPLVFAHPQFAAPRRFRALWIIDSFWTDMLMRPVRHMLSKFDLVAYMRKGDGPEYQALCGARARFLGWGADVLDLGSGAAERPIDVLRIGRQPEAWDDDARTAAACAARGLTFHGRPPFPARAEGQQQALMADWYGQSKFVIAHSNLAAPAPYTHPTREYITARWTDAIACGATIAGAQPKSDLSLVSWPGAVLDTGAIDLERNLDQIAEALRGWSPARAAENHRQALRHLDWRWRLRDLARALDCGTPGLQAELTRLEARLSAAA</sequence>
<dbReference type="EMBL" id="JACDXX010000006">
    <property type="protein sequence ID" value="MCB5410065.1"/>
    <property type="molecule type" value="Genomic_DNA"/>
</dbReference>
<accession>A0ABS8CL25</accession>
<keyword evidence="2" id="KW-1185">Reference proteome</keyword>
<organism evidence="1 2">
    <name type="scientific">Pseudogemmobacter faecipullorum</name>
    <dbReference type="NCBI Taxonomy" id="2755041"/>
    <lineage>
        <taxon>Bacteria</taxon>
        <taxon>Pseudomonadati</taxon>
        <taxon>Pseudomonadota</taxon>
        <taxon>Alphaproteobacteria</taxon>
        <taxon>Rhodobacterales</taxon>
        <taxon>Paracoccaceae</taxon>
        <taxon>Pseudogemmobacter</taxon>
    </lineage>
</organism>
<evidence type="ECO:0008006" key="3">
    <source>
        <dbReference type="Google" id="ProtNLM"/>
    </source>
</evidence>
<gene>
    <name evidence="1" type="ORF">H0485_08635</name>
</gene>
<protein>
    <recommendedName>
        <fullName evidence="3">Glycosyltransferase family 1 protein</fullName>
    </recommendedName>
</protein>